<dbReference type="PRINTS" id="PR00080">
    <property type="entry name" value="SDRFAMILY"/>
</dbReference>
<evidence type="ECO:0000313" key="5">
    <source>
        <dbReference type="Proteomes" id="UP000068137"/>
    </source>
</evidence>
<dbReference type="InterPro" id="IPR036291">
    <property type="entry name" value="NAD(P)-bd_dom_sf"/>
</dbReference>
<evidence type="ECO:0000256" key="2">
    <source>
        <dbReference type="ARBA" id="ARBA00023002"/>
    </source>
</evidence>
<dbReference type="PANTHER" id="PTHR43391">
    <property type="entry name" value="RETINOL DEHYDROGENASE-RELATED"/>
    <property type="match status" value="1"/>
</dbReference>
<dbReference type="PRINTS" id="PR00081">
    <property type="entry name" value="GDHRDH"/>
</dbReference>
<comment type="similarity">
    <text evidence="1 3">Belongs to the short-chain dehydrogenases/reductases (SDR) family.</text>
</comment>
<evidence type="ECO:0008006" key="6">
    <source>
        <dbReference type="Google" id="ProtNLM"/>
    </source>
</evidence>
<dbReference type="NCBIfam" id="NF006123">
    <property type="entry name" value="PRK08267.1"/>
    <property type="match status" value="1"/>
</dbReference>
<dbReference type="STRING" id="1528099.AL705_03130"/>
<organism evidence="4 5">
    <name type="scientific">Lawsonella clevelandensis</name>
    <dbReference type="NCBI Taxonomy" id="1528099"/>
    <lineage>
        <taxon>Bacteria</taxon>
        <taxon>Bacillati</taxon>
        <taxon>Actinomycetota</taxon>
        <taxon>Actinomycetes</taxon>
        <taxon>Mycobacteriales</taxon>
        <taxon>Lawsonellaceae</taxon>
        <taxon>Lawsonella</taxon>
    </lineage>
</organism>
<dbReference type="Proteomes" id="UP000068137">
    <property type="component" value="Chromosome"/>
</dbReference>
<reference evidence="4 5" key="1">
    <citation type="journal article" date="2015" name="Genome Announc.">
        <title>Complete Genome Sequences for Two Strains of a Novel Fastidious, Partially Acid-Fast, Gram-Positive Corynebacterineae Bacterium, Derived from Human Clinical Samples.</title>
        <authorList>
            <person name="Nicholson A.C."/>
            <person name="Bell M."/>
            <person name="Humrighouse B.W."/>
            <person name="McQuiston J.R."/>
        </authorList>
    </citation>
    <scope>NUCLEOTIDE SEQUENCE [LARGE SCALE GENOMIC DNA]</scope>
    <source>
        <strain evidence="4 5">X1698</strain>
    </source>
</reference>
<dbReference type="AlphaFoldDB" id="A0A0M3TBL5"/>
<dbReference type="InterPro" id="IPR002347">
    <property type="entry name" value="SDR_fam"/>
</dbReference>
<dbReference type="Gene3D" id="3.40.50.720">
    <property type="entry name" value="NAD(P)-binding Rossmann-like Domain"/>
    <property type="match status" value="1"/>
</dbReference>
<dbReference type="SUPFAM" id="SSF51735">
    <property type="entry name" value="NAD(P)-binding Rossmann-fold domains"/>
    <property type="match status" value="1"/>
</dbReference>
<protein>
    <recommendedName>
        <fullName evidence="6">Short-chain dehydrogenase</fullName>
    </recommendedName>
</protein>
<proteinExistence type="inferred from homology"/>
<dbReference type="PATRIC" id="fig|1562462.4.peg.639"/>
<sequence>MTRKSIFISGAARGIGRETAELFARNGYLVGAYDISPVDWADNMPTVIAGHLDVTSQEDWDRALASFTSHTGGTLDILLNNAGLLVDGPFNKDDRKREDLMVDVNVKGVYKGCHAAFPYLLVTPHSQVISMCSASGIVGTPDMAVYSATKFAVRGLTEALNVEWDQYDIRVVDMMPLYVNSKMLDGVSTPGTRRMGIRLEPKDVAKRIWEVATGITTKLPTVHHPVGKQCTAFYLSEQVSPNVIARLVNRILTYGK</sequence>
<dbReference type="EMBL" id="CP012390">
    <property type="protein sequence ID" value="ALE18824.1"/>
    <property type="molecule type" value="Genomic_DNA"/>
</dbReference>
<keyword evidence="2" id="KW-0560">Oxidoreductase</keyword>
<dbReference type="GO" id="GO:0016491">
    <property type="term" value="F:oxidoreductase activity"/>
    <property type="evidence" value="ECO:0007669"/>
    <property type="project" value="UniProtKB-KW"/>
</dbReference>
<dbReference type="OrthoDB" id="658698at2"/>
<dbReference type="PANTHER" id="PTHR43391:SF82">
    <property type="entry name" value="OXIDOREDUCTASE SADH-RELATED"/>
    <property type="match status" value="1"/>
</dbReference>
<evidence type="ECO:0000313" key="4">
    <source>
        <dbReference type="EMBL" id="ALE18824.1"/>
    </source>
</evidence>
<evidence type="ECO:0000256" key="1">
    <source>
        <dbReference type="ARBA" id="ARBA00006484"/>
    </source>
</evidence>
<gene>
    <name evidence="4" type="ORF">AL705_03130</name>
</gene>
<evidence type="ECO:0000256" key="3">
    <source>
        <dbReference type="RuleBase" id="RU000363"/>
    </source>
</evidence>
<dbReference type="KEGG" id="cbq:AL705_03130"/>
<dbReference type="Pfam" id="PF00106">
    <property type="entry name" value="adh_short"/>
    <property type="match status" value="1"/>
</dbReference>
<name>A0A0M3TBL5_9ACTN</name>
<accession>A0A0M3TBL5</accession>
<dbReference type="RefSeq" id="WP_053961773.1">
    <property type="nucleotide sequence ID" value="NZ_CP012390.1"/>
</dbReference>